<dbReference type="PANTHER" id="PTHR22998:SF1">
    <property type="entry name" value="NAD(+) HYDROLASE SARM1"/>
    <property type="match status" value="1"/>
</dbReference>
<reference evidence="5" key="1">
    <citation type="submission" date="2019-07" db="EMBL/GenBank/DDBJ databases">
        <title>Annotation for the trematode Paragonimus miyazaki's.</title>
        <authorList>
            <person name="Choi Y.-J."/>
        </authorList>
    </citation>
    <scope>NUCLEOTIDE SEQUENCE</scope>
    <source>
        <strain evidence="5">Japan</strain>
    </source>
</reference>
<protein>
    <submittedName>
        <fullName evidence="5">Uncharacterized protein</fullName>
    </submittedName>
</protein>
<dbReference type="PANTHER" id="PTHR22998">
    <property type="entry name" value="SARM1"/>
    <property type="match status" value="1"/>
</dbReference>
<accession>A0A8S9Z0V5</accession>
<dbReference type="GO" id="GO:0034128">
    <property type="term" value="P:negative regulation of MyD88-independent toll-like receptor signaling pathway"/>
    <property type="evidence" value="ECO:0007669"/>
    <property type="project" value="InterPro"/>
</dbReference>
<dbReference type="InterPro" id="IPR039184">
    <property type="entry name" value="SARM1"/>
</dbReference>
<dbReference type="Proteomes" id="UP000822476">
    <property type="component" value="Unassembled WGS sequence"/>
</dbReference>
<dbReference type="GO" id="GO:0048678">
    <property type="term" value="P:response to axon injury"/>
    <property type="evidence" value="ECO:0007669"/>
    <property type="project" value="InterPro"/>
</dbReference>
<evidence type="ECO:0000256" key="2">
    <source>
        <dbReference type="ARBA" id="ARBA00022490"/>
    </source>
</evidence>
<dbReference type="GO" id="GO:0030425">
    <property type="term" value="C:dendrite"/>
    <property type="evidence" value="ECO:0007669"/>
    <property type="project" value="TreeGrafter"/>
</dbReference>
<feature type="region of interest" description="Disordered" evidence="4">
    <location>
        <begin position="242"/>
        <end position="274"/>
    </location>
</feature>
<dbReference type="EMBL" id="JTDE01000717">
    <property type="protein sequence ID" value="KAF7260522.1"/>
    <property type="molecule type" value="Genomic_DNA"/>
</dbReference>
<proteinExistence type="predicted"/>
<sequence>MSSESKETRNVPQNKFNEPAHLIAEDDLSSWKRSKSDASFFPGVENHETEKTSGPTGNVSEHAMVYWNLPEAVEASDSDAPLFVMSHTGDDDSKLQTIVPEQTYEMQRIIAKSEKIAMKADTSEVHVHRVHFKDGHARQLSSSSPQKDEFCRRQSSPASPYDSSIRTAETHVAIRTDHRTSRLQADETLDIEKSYSAILSEKATHYAHYGGSALESTRQLISGSMNSEFLRKVNEINVNAMHPLRPSDSTATAPPLFRTKSAEEEEEKGEEKYSSFELGSFEELQKNMLLQFEKLRLFSQLDRSTGMKENEGIKSLMDGECEALTYFNQLLTNAHWAKDSRAESAVRTMFKQNGLPGHLFARLGNPRLDCQSSADGASPRKECPIVWSASEAWTRPIATKHQFRAPTRSTSGLWASRRASRVATPDLNESSDIDEHIDKQLDTKNREILVLSARLLNQLLSHENLASLLSTEVDHEDTVSSAGDDHSSSMECTDRIEQDHEVTIQANYVPCTGDTLDTNDTTSKEICGSSPDSSELTDFIRCVVDGSWQYRNYADVYRECMALLEALLKPTEHMCQNVIDSGGVRNFVFACRSNDLLTLRHTALGFFNLALFGGRQGQSEMNRQHAIDWLFRLATYPDEWISYFACLTSA</sequence>
<keyword evidence="2" id="KW-0963">Cytoplasm</keyword>
<dbReference type="OrthoDB" id="202764at2759"/>
<dbReference type="SUPFAM" id="SSF48371">
    <property type="entry name" value="ARM repeat"/>
    <property type="match status" value="1"/>
</dbReference>
<evidence type="ECO:0000256" key="4">
    <source>
        <dbReference type="SAM" id="MobiDB-lite"/>
    </source>
</evidence>
<comment type="subcellular location">
    <subcellularLocation>
        <location evidence="1">Cytoplasm</location>
    </subcellularLocation>
</comment>
<dbReference type="AlphaFoldDB" id="A0A8S9Z0V5"/>
<keyword evidence="3" id="KW-0677">Repeat</keyword>
<gene>
    <name evidence="5" type="ORF">EG68_02371</name>
</gene>
<evidence type="ECO:0000256" key="1">
    <source>
        <dbReference type="ARBA" id="ARBA00004496"/>
    </source>
</evidence>
<feature type="compositionally biased region" description="Polar residues" evidence="4">
    <location>
        <begin position="153"/>
        <end position="167"/>
    </location>
</feature>
<dbReference type="GO" id="GO:0035591">
    <property type="term" value="F:signaling adaptor activity"/>
    <property type="evidence" value="ECO:0007669"/>
    <property type="project" value="InterPro"/>
</dbReference>
<evidence type="ECO:0000256" key="3">
    <source>
        <dbReference type="ARBA" id="ARBA00022737"/>
    </source>
</evidence>
<keyword evidence="6" id="KW-1185">Reference proteome</keyword>
<feature type="region of interest" description="Disordered" evidence="4">
    <location>
        <begin position="1"/>
        <end position="57"/>
    </location>
</feature>
<organism evidence="5 6">
    <name type="scientific">Paragonimus skrjabini miyazakii</name>
    <dbReference type="NCBI Taxonomy" id="59628"/>
    <lineage>
        <taxon>Eukaryota</taxon>
        <taxon>Metazoa</taxon>
        <taxon>Spiralia</taxon>
        <taxon>Lophotrochozoa</taxon>
        <taxon>Platyhelminthes</taxon>
        <taxon>Trematoda</taxon>
        <taxon>Digenea</taxon>
        <taxon>Plagiorchiida</taxon>
        <taxon>Troglotremata</taxon>
        <taxon>Troglotrematidae</taxon>
        <taxon>Paragonimus</taxon>
    </lineage>
</organism>
<evidence type="ECO:0000313" key="6">
    <source>
        <dbReference type="Proteomes" id="UP000822476"/>
    </source>
</evidence>
<dbReference type="GO" id="GO:0003953">
    <property type="term" value="F:NAD+ nucleosidase activity"/>
    <property type="evidence" value="ECO:0007669"/>
    <property type="project" value="InterPro"/>
</dbReference>
<dbReference type="InterPro" id="IPR016024">
    <property type="entry name" value="ARM-type_fold"/>
</dbReference>
<comment type="caution">
    <text evidence="5">The sequence shown here is derived from an EMBL/GenBank/DDBJ whole genome shotgun (WGS) entry which is preliminary data.</text>
</comment>
<evidence type="ECO:0000313" key="5">
    <source>
        <dbReference type="EMBL" id="KAF7260522.1"/>
    </source>
</evidence>
<dbReference type="GO" id="GO:0005737">
    <property type="term" value="C:cytoplasm"/>
    <property type="evidence" value="ECO:0007669"/>
    <property type="project" value="UniProtKB-SubCell"/>
</dbReference>
<feature type="region of interest" description="Disordered" evidence="4">
    <location>
        <begin position="134"/>
        <end position="167"/>
    </location>
</feature>
<name>A0A8S9Z0V5_9TREM</name>